<dbReference type="Proteomes" id="UP001213681">
    <property type="component" value="Unassembled WGS sequence"/>
</dbReference>
<dbReference type="EMBL" id="JAPVEA010000007">
    <property type="protein sequence ID" value="KAJ5443689.1"/>
    <property type="molecule type" value="Genomic_DNA"/>
</dbReference>
<reference evidence="3" key="2">
    <citation type="journal article" date="2023" name="IMA Fungus">
        <title>Comparative genomic study of the Penicillium genus elucidates a diverse pangenome and 15 lateral gene transfer events.</title>
        <authorList>
            <person name="Petersen C."/>
            <person name="Sorensen T."/>
            <person name="Nielsen M.R."/>
            <person name="Sondergaard T.E."/>
            <person name="Sorensen J.L."/>
            <person name="Fitzpatrick D.A."/>
            <person name="Frisvad J.C."/>
            <person name="Nielsen K.L."/>
        </authorList>
    </citation>
    <scope>NUCLEOTIDE SEQUENCE</scope>
    <source>
        <strain evidence="3">IBT 16125</strain>
    </source>
</reference>
<feature type="compositionally biased region" description="Low complexity" evidence="1">
    <location>
        <begin position="91"/>
        <end position="105"/>
    </location>
</feature>
<organism evidence="3 4">
    <name type="scientific">Penicillium daleae</name>
    <dbReference type="NCBI Taxonomy" id="63821"/>
    <lineage>
        <taxon>Eukaryota</taxon>
        <taxon>Fungi</taxon>
        <taxon>Dikarya</taxon>
        <taxon>Ascomycota</taxon>
        <taxon>Pezizomycotina</taxon>
        <taxon>Eurotiomycetes</taxon>
        <taxon>Eurotiomycetidae</taxon>
        <taxon>Eurotiales</taxon>
        <taxon>Aspergillaceae</taxon>
        <taxon>Penicillium</taxon>
    </lineage>
</organism>
<dbReference type="RefSeq" id="XP_056763769.1">
    <property type="nucleotide sequence ID" value="XM_056910943.1"/>
</dbReference>
<proteinExistence type="predicted"/>
<gene>
    <name evidence="3" type="ORF">N7458_007561</name>
</gene>
<sequence length="245" mass="26818">MIENIPILIFLLIVHQLHYLAQSPLPLQKLAYALGMVQVEDSKRHRSGFARTTSSFDAKRRVNMSGRQEGHGGSGAGGIVRRSRDSDSQRESCSSSDGESVESLDVTGMLLSRDSLEMLESPAGCLGEGEVMEMKQSVDVDLTESVSVEEMQSDHIEVSLHESDKAVKESPCISTNVSLSGPVERGSFGPVQLTEEPESKYAELPHYGPIEGEETPQSPSEEPSGRHFLTGMKKAFQEESLEDQH</sequence>
<dbReference type="AlphaFoldDB" id="A0AAD6C1H2"/>
<feature type="signal peptide" evidence="2">
    <location>
        <begin position="1"/>
        <end position="22"/>
    </location>
</feature>
<evidence type="ECO:0000313" key="4">
    <source>
        <dbReference type="Proteomes" id="UP001213681"/>
    </source>
</evidence>
<feature type="region of interest" description="Disordered" evidence="1">
    <location>
        <begin position="175"/>
        <end position="245"/>
    </location>
</feature>
<comment type="caution">
    <text evidence="3">The sequence shown here is derived from an EMBL/GenBank/DDBJ whole genome shotgun (WGS) entry which is preliminary data.</text>
</comment>
<feature type="chain" id="PRO_5042250309" evidence="2">
    <location>
        <begin position="23"/>
        <end position="245"/>
    </location>
</feature>
<feature type="region of interest" description="Disordered" evidence="1">
    <location>
        <begin position="44"/>
        <end position="105"/>
    </location>
</feature>
<reference evidence="3" key="1">
    <citation type="submission" date="2022-12" db="EMBL/GenBank/DDBJ databases">
        <authorList>
            <person name="Petersen C."/>
        </authorList>
    </citation>
    <scope>NUCLEOTIDE SEQUENCE</scope>
    <source>
        <strain evidence="3">IBT 16125</strain>
    </source>
</reference>
<name>A0AAD6C1H2_9EURO</name>
<accession>A0AAD6C1H2</accession>
<evidence type="ECO:0000256" key="1">
    <source>
        <dbReference type="SAM" id="MobiDB-lite"/>
    </source>
</evidence>
<keyword evidence="2" id="KW-0732">Signal</keyword>
<keyword evidence="4" id="KW-1185">Reference proteome</keyword>
<protein>
    <submittedName>
        <fullName evidence="3">Uncharacterized protein</fullName>
    </submittedName>
</protein>
<dbReference type="GeneID" id="81601186"/>
<evidence type="ECO:0000256" key="2">
    <source>
        <dbReference type="SAM" id="SignalP"/>
    </source>
</evidence>
<evidence type="ECO:0000313" key="3">
    <source>
        <dbReference type="EMBL" id="KAJ5443689.1"/>
    </source>
</evidence>